<evidence type="ECO:0000256" key="1">
    <source>
        <dbReference type="SAM" id="MobiDB-lite"/>
    </source>
</evidence>
<feature type="compositionally biased region" description="Basic and acidic residues" evidence="1">
    <location>
        <begin position="358"/>
        <end position="385"/>
    </location>
</feature>
<organism evidence="2 3">
    <name type="scientific">Sclerotinia borealis (strain F-4128)</name>
    <dbReference type="NCBI Taxonomy" id="1432307"/>
    <lineage>
        <taxon>Eukaryota</taxon>
        <taxon>Fungi</taxon>
        <taxon>Dikarya</taxon>
        <taxon>Ascomycota</taxon>
        <taxon>Pezizomycotina</taxon>
        <taxon>Leotiomycetes</taxon>
        <taxon>Helotiales</taxon>
        <taxon>Sclerotiniaceae</taxon>
        <taxon>Sclerotinia</taxon>
    </lineage>
</organism>
<feature type="region of interest" description="Disordered" evidence="1">
    <location>
        <begin position="344"/>
        <end position="415"/>
    </location>
</feature>
<dbReference type="Proteomes" id="UP000019487">
    <property type="component" value="Unassembled WGS sequence"/>
</dbReference>
<evidence type="ECO:0008006" key="4">
    <source>
        <dbReference type="Google" id="ProtNLM"/>
    </source>
</evidence>
<dbReference type="Gene3D" id="3.10.450.50">
    <property type="match status" value="1"/>
</dbReference>
<feature type="compositionally biased region" description="Basic and acidic residues" evidence="1">
    <location>
        <begin position="270"/>
        <end position="279"/>
    </location>
</feature>
<evidence type="ECO:0000313" key="2">
    <source>
        <dbReference type="EMBL" id="ESZ90315.1"/>
    </source>
</evidence>
<feature type="compositionally biased region" description="Gly residues" evidence="1">
    <location>
        <begin position="519"/>
        <end position="531"/>
    </location>
</feature>
<accession>W9C6Z8</accession>
<evidence type="ECO:0000313" key="3">
    <source>
        <dbReference type="Proteomes" id="UP000019487"/>
    </source>
</evidence>
<gene>
    <name evidence="2" type="ORF">SBOR_9301</name>
</gene>
<reference evidence="2 3" key="1">
    <citation type="journal article" date="2014" name="Genome Announc.">
        <title>Draft genome sequence of Sclerotinia borealis, a psychrophilic plant pathogenic fungus.</title>
        <authorList>
            <person name="Mardanov A.V."/>
            <person name="Beletsky A.V."/>
            <person name="Kadnikov V.V."/>
            <person name="Ignatov A.N."/>
            <person name="Ravin N.V."/>
        </authorList>
    </citation>
    <scope>NUCLEOTIDE SEQUENCE [LARGE SCALE GENOMIC DNA]</scope>
    <source>
        <strain evidence="3">F-4157</strain>
    </source>
</reference>
<dbReference type="AlphaFoldDB" id="W9C6Z8"/>
<proteinExistence type="predicted"/>
<feature type="region of interest" description="Disordered" evidence="1">
    <location>
        <begin position="437"/>
        <end position="573"/>
    </location>
</feature>
<dbReference type="OrthoDB" id="1162399at2759"/>
<dbReference type="EMBL" id="AYSA01000655">
    <property type="protein sequence ID" value="ESZ90315.1"/>
    <property type="molecule type" value="Genomic_DNA"/>
</dbReference>
<keyword evidence="3" id="KW-1185">Reference proteome</keyword>
<dbReference type="STRING" id="1432307.W9C6Z8"/>
<feature type="region of interest" description="Disordered" evidence="1">
    <location>
        <begin position="233"/>
        <end position="325"/>
    </location>
</feature>
<comment type="caution">
    <text evidence="2">The sequence shown here is derived from an EMBL/GenBank/DDBJ whole genome shotgun (WGS) entry which is preliminary data.</text>
</comment>
<dbReference type="HOGENOM" id="CLU_017360_0_0_1"/>
<name>W9C6Z8_SCLBF</name>
<protein>
    <recommendedName>
        <fullName evidence="4">NTF2 domain-containing protein</fullName>
    </recommendedName>
</protein>
<sequence length="573" mass="62437">MSLQSAYKQFLSAPNPSLLADDASLHFITTLITVNGSSNIVKHLNGQEHQLKKKEESFLNIVEGSSSIAAEIHTTVEFKTSGGSYLPGLDDNFLADRTVTFPIIHIVSFDTHGKIQQIRQNWDQGSLLKLIDVIGRTGRNWPIRDGSDQIKLITSSVKSAGISDAASNADSLARARGNSNNATRDPHASLSLFAPRENVVHESRPAAVAASVSAKPIERDYQDLFVNNDSDDSAALAESSKGGSKAGATKRFAPSRLFDNDEQEFPSDSPVREKSKDPMYRPNPARYDHFDMTDASEGENPIRPVSGKGGKGQHQSQWGFDDFQTPQKVVPTKVLRAAEVRHWGNSDDEVLDSPVKLKKTDKPRKDAQPHFEFRDESTPQQERRIVGRPRGQGNNNGLGLYKDTLFDNGSETPASKKLAVGLPNAKDRHKDFDLHFSMADNSPVTGQAPAPMGGDRAKAVKMMDANWDTYDQSPIKKNSQKENDPSSPIRSNSTKEPLSEIDTASNRTDQKTGIKTMGDGMGGNKGAGRSWGFGDDSDGEESGGLNGAGSKFRNGRPGKAQNQKSIGGDFWDF</sequence>
<feature type="compositionally biased region" description="Polar residues" evidence="1">
    <location>
        <begin position="485"/>
        <end position="513"/>
    </location>
</feature>